<dbReference type="Gene3D" id="6.10.30.10">
    <property type="match status" value="1"/>
</dbReference>
<dbReference type="KEGG" id="bxb:DR64_1297"/>
<accession>Q143V0</accession>
<evidence type="ECO:0000259" key="1">
    <source>
        <dbReference type="Pfam" id="PF01796"/>
    </source>
</evidence>
<dbReference type="InterPro" id="IPR012340">
    <property type="entry name" value="NA-bd_OB-fold"/>
</dbReference>
<dbReference type="RefSeq" id="WP_011487159.1">
    <property type="nucleotide sequence ID" value="NC_007951.1"/>
</dbReference>
<dbReference type="PANTHER" id="PTHR34075">
    <property type="entry name" value="BLR3430 PROTEIN"/>
    <property type="match status" value="1"/>
</dbReference>
<evidence type="ECO:0000259" key="2">
    <source>
        <dbReference type="Pfam" id="PF12172"/>
    </source>
</evidence>
<dbReference type="KEGG" id="bxe:Bxe_A3600"/>
<evidence type="ECO:0000313" key="3">
    <source>
        <dbReference type="EMBL" id="ABE29389.1"/>
    </source>
</evidence>
<protein>
    <recommendedName>
        <fullName evidence="5">DUF35 domain-containing protein</fullName>
    </recommendedName>
</protein>
<gene>
    <name evidence="3" type="ORF">Bxe_A3600</name>
</gene>
<evidence type="ECO:0008006" key="5">
    <source>
        <dbReference type="Google" id="ProtNLM"/>
    </source>
</evidence>
<dbReference type="PATRIC" id="fig|266265.5.peg.866"/>
<keyword evidence="4" id="KW-1185">Reference proteome</keyword>
<dbReference type="Proteomes" id="UP000001817">
    <property type="component" value="Chromosome 1"/>
</dbReference>
<dbReference type="PANTHER" id="PTHR34075:SF5">
    <property type="entry name" value="BLR3430 PROTEIN"/>
    <property type="match status" value="1"/>
</dbReference>
<feature type="domain" description="ChsH2 C-terminal OB-fold" evidence="1">
    <location>
        <begin position="63"/>
        <end position="125"/>
    </location>
</feature>
<name>Q143V0_PARXL</name>
<feature type="domain" description="ChsH2 rubredoxin-like zinc ribbon" evidence="2">
    <location>
        <begin position="26"/>
        <end position="61"/>
    </location>
</feature>
<dbReference type="DNASU" id="4002670"/>
<reference evidence="3 4" key="1">
    <citation type="journal article" date="2006" name="Proc. Natl. Acad. Sci. U.S.A.">
        <title>Burkholderia xenovorans LB400 harbors a multi-replicon, 9.73-Mbp genome shaped for versatility.</title>
        <authorList>
            <person name="Chain P.S."/>
            <person name="Denef V.J."/>
            <person name="Konstantinidis K.T."/>
            <person name="Vergez L.M."/>
            <person name="Agullo L."/>
            <person name="Reyes V.L."/>
            <person name="Hauser L."/>
            <person name="Cordova M."/>
            <person name="Gomez L."/>
            <person name="Gonzalez M."/>
            <person name="Land M."/>
            <person name="Lao V."/>
            <person name="Larimer F."/>
            <person name="LiPuma J.J."/>
            <person name="Mahenthiralingam E."/>
            <person name="Malfatti S.A."/>
            <person name="Marx C.J."/>
            <person name="Parnell J.J."/>
            <person name="Ramette A."/>
            <person name="Richardson P."/>
            <person name="Seeger M."/>
            <person name="Smith D."/>
            <person name="Spilker T."/>
            <person name="Sul W.J."/>
            <person name="Tsoi T.V."/>
            <person name="Ulrich L.E."/>
            <person name="Zhulin I.B."/>
            <person name="Tiedje J.M."/>
        </authorList>
    </citation>
    <scope>NUCLEOTIDE SEQUENCE [LARGE SCALE GENOMIC DNA]</scope>
    <source>
        <strain evidence="3 4">LB400</strain>
    </source>
</reference>
<dbReference type="OrthoDB" id="5514845at2"/>
<dbReference type="Pfam" id="PF01796">
    <property type="entry name" value="OB_ChsH2_C"/>
    <property type="match status" value="1"/>
</dbReference>
<dbReference type="eggNOG" id="COG1545">
    <property type="taxonomic scope" value="Bacteria"/>
</dbReference>
<dbReference type="InterPro" id="IPR002878">
    <property type="entry name" value="ChsH2_C"/>
</dbReference>
<dbReference type="STRING" id="266265.Bxe_A3600"/>
<dbReference type="SUPFAM" id="SSF50249">
    <property type="entry name" value="Nucleic acid-binding proteins"/>
    <property type="match status" value="1"/>
</dbReference>
<dbReference type="Pfam" id="PF12172">
    <property type="entry name" value="zf-ChsH2"/>
    <property type="match status" value="1"/>
</dbReference>
<dbReference type="AlphaFoldDB" id="Q143V0"/>
<sequence length="140" mass="15622">MNLTTILMPRERAYPPRVSAFTEPYWKALSDGRLITTFCTRCSKPTFVPKPVCPHCWSDDMRWADLCTTGTLYSWTRVYSAPSAFVEEAPFTLGIVDLDVGLRLACRLHGAEHQDVAPGMPVRMAALSYLDGPMLAAVPR</sequence>
<evidence type="ECO:0000313" key="4">
    <source>
        <dbReference type="Proteomes" id="UP000001817"/>
    </source>
</evidence>
<dbReference type="EMBL" id="CP000270">
    <property type="protein sequence ID" value="ABE29389.1"/>
    <property type="molecule type" value="Genomic_DNA"/>
</dbReference>
<organism evidence="3 4">
    <name type="scientific">Paraburkholderia xenovorans (strain LB400)</name>
    <dbReference type="NCBI Taxonomy" id="266265"/>
    <lineage>
        <taxon>Bacteria</taxon>
        <taxon>Pseudomonadati</taxon>
        <taxon>Pseudomonadota</taxon>
        <taxon>Betaproteobacteria</taxon>
        <taxon>Burkholderiales</taxon>
        <taxon>Burkholderiaceae</taxon>
        <taxon>Paraburkholderia</taxon>
    </lineage>
</organism>
<dbReference type="InterPro" id="IPR052513">
    <property type="entry name" value="Thioester_dehydratase-like"/>
</dbReference>
<proteinExistence type="predicted"/>
<dbReference type="InterPro" id="IPR022002">
    <property type="entry name" value="ChsH2_Znr"/>
</dbReference>